<evidence type="ECO:0000313" key="3">
    <source>
        <dbReference type="EMBL" id="MBB5063644.1"/>
    </source>
</evidence>
<dbReference type="PROSITE" id="PS51318">
    <property type="entry name" value="TAT"/>
    <property type="match status" value="1"/>
</dbReference>
<gene>
    <name evidence="3" type="ORF">HDF15_001989</name>
</gene>
<dbReference type="GO" id="GO:0000166">
    <property type="term" value="F:nucleotide binding"/>
    <property type="evidence" value="ECO:0007669"/>
    <property type="project" value="InterPro"/>
</dbReference>
<dbReference type="SUPFAM" id="SSF51735">
    <property type="entry name" value="NAD(P)-binding Rossmann-fold domains"/>
    <property type="match status" value="1"/>
</dbReference>
<dbReference type="Gene3D" id="3.40.50.720">
    <property type="entry name" value="NAD(P)-binding Rossmann-like Domain"/>
    <property type="match status" value="1"/>
</dbReference>
<comment type="caution">
    <text evidence="3">The sequence shown here is derived from an EMBL/GenBank/DDBJ whole genome shotgun (WGS) entry which is preliminary data.</text>
</comment>
<dbReference type="EMBL" id="JACHIO010000007">
    <property type="protein sequence ID" value="MBB5063644.1"/>
    <property type="molecule type" value="Genomic_DNA"/>
</dbReference>
<dbReference type="AlphaFoldDB" id="A0A7W7ZQ03"/>
<evidence type="ECO:0000259" key="2">
    <source>
        <dbReference type="Pfam" id="PF01408"/>
    </source>
</evidence>
<dbReference type="SUPFAM" id="SSF55347">
    <property type="entry name" value="Glyceraldehyde-3-phosphate dehydrogenase-like, C-terminal domain"/>
    <property type="match status" value="1"/>
</dbReference>
<dbReference type="InterPro" id="IPR050463">
    <property type="entry name" value="Gfo/Idh/MocA_oxidrdct_glycsds"/>
</dbReference>
<dbReference type="Pfam" id="PF01408">
    <property type="entry name" value="GFO_IDH_MocA"/>
    <property type="match status" value="1"/>
</dbReference>
<dbReference type="Gene3D" id="3.30.360.10">
    <property type="entry name" value="Dihydrodipicolinate Reductase, domain 2"/>
    <property type="match status" value="1"/>
</dbReference>
<dbReference type="GO" id="GO:0016491">
    <property type="term" value="F:oxidoreductase activity"/>
    <property type="evidence" value="ECO:0007669"/>
    <property type="project" value="UniProtKB-KW"/>
</dbReference>
<proteinExistence type="predicted"/>
<reference evidence="3 4" key="1">
    <citation type="submission" date="2020-08" db="EMBL/GenBank/DDBJ databases">
        <title>Genomic Encyclopedia of Type Strains, Phase IV (KMG-V): Genome sequencing to study the core and pangenomes of soil and plant-associated prokaryotes.</title>
        <authorList>
            <person name="Whitman W."/>
        </authorList>
    </citation>
    <scope>NUCLEOTIDE SEQUENCE [LARGE SCALE GENOMIC DNA]</scope>
    <source>
        <strain evidence="3 4">X5P3</strain>
    </source>
</reference>
<dbReference type="InterPro" id="IPR000683">
    <property type="entry name" value="Gfo/Idh/MocA-like_OxRdtase_N"/>
</dbReference>
<dbReference type="Proteomes" id="UP000584867">
    <property type="component" value="Unassembled WGS sequence"/>
</dbReference>
<evidence type="ECO:0000256" key="1">
    <source>
        <dbReference type="ARBA" id="ARBA00023002"/>
    </source>
</evidence>
<evidence type="ECO:0000313" key="4">
    <source>
        <dbReference type="Proteomes" id="UP000584867"/>
    </source>
</evidence>
<feature type="domain" description="Gfo/Idh/MocA-like oxidoreductase N-terminal" evidence="2">
    <location>
        <begin position="42"/>
        <end position="168"/>
    </location>
</feature>
<dbReference type="PANTHER" id="PTHR43818:SF11">
    <property type="entry name" value="BCDNA.GH03377"/>
    <property type="match status" value="1"/>
</dbReference>
<protein>
    <submittedName>
        <fullName evidence="3">Putative dehydrogenase</fullName>
    </submittedName>
</protein>
<organism evidence="3 4">
    <name type="scientific">Granulicella mallensis</name>
    <dbReference type="NCBI Taxonomy" id="940614"/>
    <lineage>
        <taxon>Bacteria</taxon>
        <taxon>Pseudomonadati</taxon>
        <taxon>Acidobacteriota</taxon>
        <taxon>Terriglobia</taxon>
        <taxon>Terriglobales</taxon>
        <taxon>Acidobacteriaceae</taxon>
        <taxon>Granulicella</taxon>
    </lineage>
</organism>
<sequence>MTDKLFPLVDRRTFVKQAGVAIASAGMTASSYARVIGSNDKIRIAQLGCGDRSEGHVNMVRLASKGMPVETVAVCDIWSLARERRAAQVKKAFNLEPQSFKYSEDMLNRKDIDGVMIATGDFQHAKLCVEVVKAGKDCYVEKPFANVLSEAKEARDTVKASKQVVQVGSQHRSEPYQLAVRDIIRSGRIGSIVHIEQEWNVNEERWRFVPMDTGRSAEMEQDRNMEWRKWMFDRKSKLREEDTDWKRWLLGKPYRPFDPHTYLEFRLYKDFSSGIFDQWMSHGSDLVHLWTDETYPESVVANGGVFAWKDGRENADTCVAAVTYPKGFLYTYKTVFGNSFRSFSRIQGRDGTIVNYGGEGASLFSVSREGGRDEYAGSVKADRLPIVAPISDKEEIVRVAGAQPADTEGPGDDSVVHVTNWFKAMQARTEPNSNVNHGFSHAIVVIMAAQSYWSGKKLYWNPKTEEIADQPVS</sequence>
<dbReference type="RefSeq" id="WP_184254984.1">
    <property type="nucleotide sequence ID" value="NZ_JACHIO010000007.1"/>
</dbReference>
<accession>A0A7W7ZQ03</accession>
<name>A0A7W7ZQ03_9BACT</name>
<keyword evidence="1" id="KW-0560">Oxidoreductase</keyword>
<dbReference type="InterPro" id="IPR036291">
    <property type="entry name" value="NAD(P)-bd_dom_sf"/>
</dbReference>
<dbReference type="InterPro" id="IPR006311">
    <property type="entry name" value="TAT_signal"/>
</dbReference>
<dbReference type="PANTHER" id="PTHR43818">
    <property type="entry name" value="BCDNA.GH03377"/>
    <property type="match status" value="1"/>
</dbReference>